<protein>
    <recommendedName>
        <fullName evidence="3">[histone H4]-lysine(20) N-methyltransferase</fullName>
        <ecNumber evidence="3">2.1.1.361</ecNumber>
    </recommendedName>
</protein>
<keyword evidence="7" id="KW-0949">S-adenosyl-L-methionine</keyword>
<dbReference type="InterPro" id="IPR016858">
    <property type="entry name" value="KMT5A-like"/>
</dbReference>
<keyword evidence="10" id="KW-0804">Transcription</keyword>
<evidence type="ECO:0000256" key="5">
    <source>
        <dbReference type="ARBA" id="ARBA00022603"/>
    </source>
</evidence>
<dbReference type="EC" id="2.1.1.361" evidence="3"/>
<keyword evidence="8" id="KW-0156">Chromatin regulator</keyword>
<evidence type="ECO:0000256" key="9">
    <source>
        <dbReference type="ARBA" id="ARBA00023015"/>
    </source>
</evidence>
<dbReference type="AlphaFoldDB" id="A0AAV2T868"/>
<evidence type="ECO:0000256" key="2">
    <source>
        <dbReference type="ARBA" id="ARBA00004286"/>
    </source>
</evidence>
<evidence type="ECO:0000256" key="4">
    <source>
        <dbReference type="ARBA" id="ARBA00022454"/>
    </source>
</evidence>
<evidence type="ECO:0000256" key="6">
    <source>
        <dbReference type="ARBA" id="ARBA00022679"/>
    </source>
</evidence>
<dbReference type="Proteomes" id="UP001497525">
    <property type="component" value="Unassembled WGS sequence"/>
</dbReference>
<dbReference type="PANTHER" id="PTHR46167">
    <property type="entry name" value="N-LYSINE METHYLTRANSFERASE KMT5A"/>
    <property type="match status" value="1"/>
</dbReference>
<evidence type="ECO:0000256" key="8">
    <source>
        <dbReference type="ARBA" id="ARBA00022853"/>
    </source>
</evidence>
<feature type="domain" description="SET" evidence="14">
    <location>
        <begin position="246"/>
        <end position="368"/>
    </location>
</feature>
<dbReference type="PROSITE" id="PS50280">
    <property type="entry name" value="SET"/>
    <property type="match status" value="1"/>
</dbReference>
<dbReference type="GO" id="GO:0005700">
    <property type="term" value="C:polytene chromosome"/>
    <property type="evidence" value="ECO:0007669"/>
    <property type="project" value="TreeGrafter"/>
</dbReference>
<dbReference type="PANTHER" id="PTHR46167:SF1">
    <property type="entry name" value="N-LYSINE METHYLTRANSFERASE KMT5A"/>
    <property type="match status" value="1"/>
</dbReference>
<keyword evidence="6" id="KW-0808">Transferase</keyword>
<dbReference type="GO" id="GO:0140944">
    <property type="term" value="F:histone H4K20 monomethyltransferase activity"/>
    <property type="evidence" value="ECO:0007669"/>
    <property type="project" value="UniProtKB-EC"/>
</dbReference>
<dbReference type="GO" id="GO:0006357">
    <property type="term" value="P:regulation of transcription by RNA polymerase II"/>
    <property type="evidence" value="ECO:0007669"/>
    <property type="project" value="TreeGrafter"/>
</dbReference>
<comment type="subcellular location">
    <subcellularLocation>
        <location evidence="2">Chromosome</location>
    </subcellularLocation>
    <subcellularLocation>
        <location evidence="1">Nucleus</location>
    </subcellularLocation>
</comment>
<keyword evidence="9" id="KW-0805">Transcription regulation</keyword>
<evidence type="ECO:0000256" key="13">
    <source>
        <dbReference type="SAM" id="MobiDB-lite"/>
    </source>
</evidence>
<keyword evidence="5" id="KW-0489">Methyltransferase</keyword>
<dbReference type="PROSITE" id="PS51571">
    <property type="entry name" value="SAM_MT43_PR_SET"/>
    <property type="match status" value="1"/>
</dbReference>
<dbReference type="GO" id="GO:0043516">
    <property type="term" value="P:regulation of DNA damage response, signal transduction by p53 class mediator"/>
    <property type="evidence" value="ECO:0007669"/>
    <property type="project" value="TreeGrafter"/>
</dbReference>
<feature type="compositionally biased region" description="Basic residues" evidence="13">
    <location>
        <begin position="141"/>
        <end position="156"/>
    </location>
</feature>
<dbReference type="EMBL" id="CAXLJL010000134">
    <property type="protein sequence ID" value="CAL5132603.1"/>
    <property type="molecule type" value="Genomic_DNA"/>
</dbReference>
<sequence>MTSIRTQNSVEWTPDPIKSKLSWNHSEHSISHLHRCSNLVEQSSGPMGNGRISTVARQAVLNFSPRPSSNEDDEVTIAMTEEKSESLEEKITVKCENEDNKSATDIVATSPCGRNVRDLKQAVLTPTCALSTKPVQAEQPRRRKARATKKPGKSSRNKSAEPHTPVGPTVARPRVRPKACSVSPKKNHALVPAEQPVRSQVGEKKEKRQTQLTTYGIRRTARQCAKDMEREREANVLMLLRDNVQTGMKVIVTEEKGRGVVATRVFHEGEFVVEYAGELISEKSAKAREQEYKRDPAIGSYMFYFCHNGVKYCVDATEETPRLGRLVNHSRLHPNCLVKVVPLDNVPRLVLFARQIINPGEELLYDYGDRDKESLEAHPWLRT</sequence>
<evidence type="ECO:0000313" key="15">
    <source>
        <dbReference type="EMBL" id="CAL5132603.1"/>
    </source>
</evidence>
<dbReference type="InterPro" id="IPR046341">
    <property type="entry name" value="SET_dom_sf"/>
</dbReference>
<gene>
    <name evidence="15" type="ORF">CDAUBV1_LOCUS5455</name>
</gene>
<keyword evidence="4" id="KW-0158">Chromosome</keyword>
<dbReference type="CDD" id="cd10528">
    <property type="entry name" value="SET_SETD8"/>
    <property type="match status" value="1"/>
</dbReference>
<organism evidence="15 16">
    <name type="scientific">Calicophoron daubneyi</name>
    <name type="common">Rumen fluke</name>
    <name type="synonym">Paramphistomum daubneyi</name>
    <dbReference type="NCBI Taxonomy" id="300641"/>
    <lineage>
        <taxon>Eukaryota</taxon>
        <taxon>Metazoa</taxon>
        <taxon>Spiralia</taxon>
        <taxon>Lophotrochozoa</taxon>
        <taxon>Platyhelminthes</taxon>
        <taxon>Trematoda</taxon>
        <taxon>Digenea</taxon>
        <taxon>Plagiorchiida</taxon>
        <taxon>Pronocephalata</taxon>
        <taxon>Paramphistomoidea</taxon>
        <taxon>Paramphistomidae</taxon>
        <taxon>Calicophoron</taxon>
    </lineage>
</organism>
<dbReference type="InterPro" id="IPR047266">
    <property type="entry name" value="KMT5A-like_SET"/>
</dbReference>
<dbReference type="GO" id="GO:0005634">
    <property type="term" value="C:nucleus"/>
    <property type="evidence" value="ECO:0007669"/>
    <property type="project" value="UniProtKB-SubCell"/>
</dbReference>
<accession>A0AAV2T868</accession>
<dbReference type="SUPFAM" id="SSF82199">
    <property type="entry name" value="SET domain"/>
    <property type="match status" value="1"/>
</dbReference>
<dbReference type="InterPro" id="IPR001214">
    <property type="entry name" value="SET_dom"/>
</dbReference>
<evidence type="ECO:0000256" key="7">
    <source>
        <dbReference type="ARBA" id="ARBA00022691"/>
    </source>
</evidence>
<dbReference type="Pfam" id="PF00856">
    <property type="entry name" value="SET"/>
    <property type="match status" value="1"/>
</dbReference>
<dbReference type="SMART" id="SM00317">
    <property type="entry name" value="SET"/>
    <property type="match status" value="1"/>
</dbReference>
<dbReference type="Gene3D" id="2.170.270.10">
    <property type="entry name" value="SET domain"/>
    <property type="match status" value="1"/>
</dbReference>
<evidence type="ECO:0000256" key="12">
    <source>
        <dbReference type="ARBA" id="ARBA00047784"/>
    </source>
</evidence>
<name>A0AAV2T868_CALDB</name>
<comment type="catalytic activity">
    <reaction evidence="12">
        <text>L-lysyl(20)-[histone H4] + S-adenosyl-L-methionine = N(6)-methyl-L-lysyl(20)-[histone H4] + S-adenosyl-L-homocysteine + H(+)</text>
        <dbReference type="Rhea" id="RHEA:60344"/>
        <dbReference type="Rhea" id="RHEA-COMP:15554"/>
        <dbReference type="Rhea" id="RHEA-COMP:15555"/>
        <dbReference type="ChEBI" id="CHEBI:15378"/>
        <dbReference type="ChEBI" id="CHEBI:29969"/>
        <dbReference type="ChEBI" id="CHEBI:57856"/>
        <dbReference type="ChEBI" id="CHEBI:59789"/>
        <dbReference type="ChEBI" id="CHEBI:61929"/>
        <dbReference type="EC" id="2.1.1.361"/>
    </reaction>
</comment>
<proteinExistence type="predicted"/>
<dbReference type="InterPro" id="IPR051760">
    <property type="entry name" value="KMT5A"/>
</dbReference>
<evidence type="ECO:0000259" key="14">
    <source>
        <dbReference type="PROSITE" id="PS50280"/>
    </source>
</evidence>
<evidence type="ECO:0000256" key="11">
    <source>
        <dbReference type="ARBA" id="ARBA00023242"/>
    </source>
</evidence>
<evidence type="ECO:0000256" key="3">
    <source>
        <dbReference type="ARBA" id="ARBA00012187"/>
    </source>
</evidence>
<keyword evidence="11" id="KW-0539">Nucleus</keyword>
<feature type="region of interest" description="Disordered" evidence="13">
    <location>
        <begin position="132"/>
        <end position="213"/>
    </location>
</feature>
<evidence type="ECO:0000256" key="10">
    <source>
        <dbReference type="ARBA" id="ARBA00023163"/>
    </source>
</evidence>
<evidence type="ECO:0000256" key="1">
    <source>
        <dbReference type="ARBA" id="ARBA00004123"/>
    </source>
</evidence>
<evidence type="ECO:0000313" key="16">
    <source>
        <dbReference type="Proteomes" id="UP001497525"/>
    </source>
</evidence>
<dbReference type="GO" id="GO:0032259">
    <property type="term" value="P:methylation"/>
    <property type="evidence" value="ECO:0007669"/>
    <property type="project" value="UniProtKB-KW"/>
</dbReference>
<reference evidence="15" key="1">
    <citation type="submission" date="2024-06" db="EMBL/GenBank/DDBJ databases">
        <authorList>
            <person name="Liu X."/>
            <person name="Lenzi L."/>
            <person name="Haldenby T S."/>
            <person name="Uol C."/>
        </authorList>
    </citation>
    <scope>NUCLEOTIDE SEQUENCE</scope>
</reference>
<comment type="caution">
    <text evidence="15">The sequence shown here is derived from an EMBL/GenBank/DDBJ whole genome shotgun (WGS) entry which is preliminary data.</text>
</comment>